<feature type="domain" description="EF-hand" evidence="3">
    <location>
        <begin position="27"/>
        <end position="62"/>
    </location>
</feature>
<evidence type="ECO:0000259" key="3">
    <source>
        <dbReference type="PROSITE" id="PS50222"/>
    </source>
</evidence>
<keyword evidence="1" id="KW-0106">Calcium</keyword>
<dbReference type="SUPFAM" id="SSF47473">
    <property type="entry name" value="EF-hand"/>
    <property type="match status" value="1"/>
</dbReference>
<dbReference type="AlphaFoldDB" id="A0A7J6LJN5"/>
<evidence type="ECO:0000313" key="4">
    <source>
        <dbReference type="EMBL" id="KAF4659507.1"/>
    </source>
</evidence>
<name>A0A7J6LJN5_PEROL</name>
<keyword evidence="2" id="KW-0732">Signal</keyword>
<dbReference type="SMART" id="SM00054">
    <property type="entry name" value="EFh"/>
    <property type="match status" value="2"/>
</dbReference>
<reference evidence="4 5" key="1">
    <citation type="submission" date="2020-04" db="EMBL/GenBank/DDBJ databases">
        <title>Perkinsus olseni comparative genomics.</title>
        <authorList>
            <person name="Bogema D.R."/>
        </authorList>
    </citation>
    <scope>NUCLEOTIDE SEQUENCE [LARGE SCALE GENOMIC DNA]</scope>
    <source>
        <strain evidence="4">ATCC PRA-179</strain>
    </source>
</reference>
<proteinExistence type="predicted"/>
<dbReference type="InterPro" id="IPR011992">
    <property type="entry name" value="EF-hand-dom_pair"/>
</dbReference>
<evidence type="ECO:0000256" key="2">
    <source>
        <dbReference type="SAM" id="SignalP"/>
    </source>
</evidence>
<sequence length="100" mass="11724">MKPRALLFTVTLLMWRWDEYFVQAKRVSDEVYTEHFKSADINGDGFIDMQEVRSLLLNIGGENWRTTERSMYDSLKKFDANSDGLISWEEYIDAFLADTA</sequence>
<dbReference type="InterPro" id="IPR018247">
    <property type="entry name" value="EF_Hand_1_Ca_BS"/>
</dbReference>
<evidence type="ECO:0000313" key="5">
    <source>
        <dbReference type="Proteomes" id="UP000570595"/>
    </source>
</evidence>
<dbReference type="PROSITE" id="PS00018">
    <property type="entry name" value="EF_HAND_1"/>
    <property type="match status" value="2"/>
</dbReference>
<comment type="caution">
    <text evidence="4">The sequence shown here is derived from an EMBL/GenBank/DDBJ whole genome shotgun (WGS) entry which is preliminary data.</text>
</comment>
<gene>
    <name evidence="4" type="ORF">FOZ61_004683</name>
</gene>
<dbReference type="Pfam" id="PF13499">
    <property type="entry name" value="EF-hand_7"/>
    <property type="match status" value="1"/>
</dbReference>
<evidence type="ECO:0000256" key="1">
    <source>
        <dbReference type="ARBA" id="ARBA00022837"/>
    </source>
</evidence>
<dbReference type="EMBL" id="JABAHT010000265">
    <property type="protein sequence ID" value="KAF4659507.1"/>
    <property type="molecule type" value="Genomic_DNA"/>
</dbReference>
<dbReference type="InterPro" id="IPR002048">
    <property type="entry name" value="EF_hand_dom"/>
</dbReference>
<feature type="chain" id="PRO_5029878915" description="EF-hand domain-containing protein" evidence="2">
    <location>
        <begin position="25"/>
        <end position="100"/>
    </location>
</feature>
<protein>
    <recommendedName>
        <fullName evidence="3">EF-hand domain-containing protein</fullName>
    </recommendedName>
</protein>
<organism evidence="4 5">
    <name type="scientific">Perkinsus olseni</name>
    <name type="common">Perkinsus atlanticus</name>
    <dbReference type="NCBI Taxonomy" id="32597"/>
    <lineage>
        <taxon>Eukaryota</taxon>
        <taxon>Sar</taxon>
        <taxon>Alveolata</taxon>
        <taxon>Perkinsozoa</taxon>
        <taxon>Perkinsea</taxon>
        <taxon>Perkinsida</taxon>
        <taxon>Perkinsidae</taxon>
        <taxon>Perkinsus</taxon>
    </lineage>
</organism>
<feature type="signal peptide" evidence="2">
    <location>
        <begin position="1"/>
        <end position="24"/>
    </location>
</feature>
<dbReference type="PROSITE" id="PS50222">
    <property type="entry name" value="EF_HAND_2"/>
    <property type="match status" value="1"/>
</dbReference>
<dbReference type="GO" id="GO:0005509">
    <property type="term" value="F:calcium ion binding"/>
    <property type="evidence" value="ECO:0007669"/>
    <property type="project" value="InterPro"/>
</dbReference>
<accession>A0A7J6LJN5</accession>
<dbReference type="Gene3D" id="1.10.238.10">
    <property type="entry name" value="EF-hand"/>
    <property type="match status" value="1"/>
</dbReference>
<dbReference type="Proteomes" id="UP000570595">
    <property type="component" value="Unassembled WGS sequence"/>
</dbReference>
<dbReference type="OrthoDB" id="26525at2759"/>